<accession>A0ABY8ARN3</accession>
<evidence type="ECO:0000313" key="3">
    <source>
        <dbReference type="Proteomes" id="UP001222087"/>
    </source>
</evidence>
<name>A0ABY8ARN3_9GAMM</name>
<sequence length="127" mass="14116">MKKIITTYVIFASFTCQAAILTCPDPDTTSLKWGVIPEPWIKNPYSSNAVQGEEGTRFTRANILVAGLGRGVMCTYKNSLGDYSIWWPVKIKIPARSDYNWIETVGGFVCTQSVVDCKFNVAIEAIK</sequence>
<organism evidence="2 3">
    <name type="scientific">Legionella cardiaca</name>
    <dbReference type="NCBI Taxonomy" id="1071983"/>
    <lineage>
        <taxon>Bacteria</taxon>
        <taxon>Pseudomonadati</taxon>
        <taxon>Pseudomonadota</taxon>
        <taxon>Gammaproteobacteria</taxon>
        <taxon>Legionellales</taxon>
        <taxon>Legionellaceae</taxon>
        <taxon>Legionella</taxon>
    </lineage>
</organism>
<dbReference type="Pfam" id="PF12582">
    <property type="entry name" value="DUF3757"/>
    <property type="match status" value="1"/>
</dbReference>
<feature type="signal peptide" evidence="1">
    <location>
        <begin position="1"/>
        <end position="18"/>
    </location>
</feature>
<reference evidence="2 3" key="1">
    <citation type="submission" date="2023-02" db="EMBL/GenBank/DDBJ databases">
        <title>Genome Sequence of L. cardiaca H63T.</title>
        <authorList>
            <person name="Lopez A.E."/>
            <person name="Cianciotto N.P."/>
        </authorList>
    </citation>
    <scope>NUCLEOTIDE SEQUENCE [LARGE SCALE GENOMIC DNA]</scope>
    <source>
        <strain evidence="2 3">H63</strain>
    </source>
</reference>
<dbReference type="Proteomes" id="UP001222087">
    <property type="component" value="Chromosome"/>
</dbReference>
<dbReference type="RefSeq" id="WP_275087687.1">
    <property type="nucleotide sequence ID" value="NZ_CP119078.1"/>
</dbReference>
<keyword evidence="1" id="KW-0732">Signal</keyword>
<feature type="chain" id="PRO_5046959266" evidence="1">
    <location>
        <begin position="19"/>
        <end position="127"/>
    </location>
</feature>
<keyword evidence="3" id="KW-1185">Reference proteome</keyword>
<gene>
    <name evidence="2" type="ORF">PXX05_07910</name>
</gene>
<evidence type="ECO:0000256" key="1">
    <source>
        <dbReference type="SAM" id="SignalP"/>
    </source>
</evidence>
<dbReference type="InterPro" id="IPR022231">
    <property type="entry name" value="DUF3757"/>
</dbReference>
<proteinExistence type="predicted"/>
<evidence type="ECO:0000313" key="2">
    <source>
        <dbReference type="EMBL" id="WED41862.1"/>
    </source>
</evidence>
<dbReference type="EMBL" id="CP119078">
    <property type="protein sequence ID" value="WED41862.1"/>
    <property type="molecule type" value="Genomic_DNA"/>
</dbReference>
<protein>
    <submittedName>
        <fullName evidence="2">DUF3757 domain-containing protein</fullName>
    </submittedName>
</protein>